<feature type="compositionally biased region" description="Low complexity" evidence="1">
    <location>
        <begin position="402"/>
        <end position="420"/>
    </location>
</feature>
<keyword evidence="3" id="KW-1185">Reference proteome</keyword>
<feature type="compositionally biased region" description="Basic and acidic residues" evidence="1">
    <location>
        <begin position="264"/>
        <end position="276"/>
    </location>
</feature>
<evidence type="ECO:0000313" key="3">
    <source>
        <dbReference type="Proteomes" id="UP001203284"/>
    </source>
</evidence>
<gene>
    <name evidence="2" type="ORF">MWN34_15800</name>
</gene>
<evidence type="ECO:0008006" key="4">
    <source>
        <dbReference type="Google" id="ProtNLM"/>
    </source>
</evidence>
<feature type="region of interest" description="Disordered" evidence="1">
    <location>
        <begin position="367"/>
        <end position="442"/>
    </location>
</feature>
<feature type="compositionally biased region" description="Low complexity" evidence="1">
    <location>
        <begin position="281"/>
        <end position="294"/>
    </location>
</feature>
<feature type="compositionally biased region" description="Low complexity" evidence="1">
    <location>
        <begin position="74"/>
        <end position="89"/>
    </location>
</feature>
<feature type="compositionally biased region" description="Low complexity" evidence="1">
    <location>
        <begin position="210"/>
        <end position="235"/>
    </location>
</feature>
<feature type="compositionally biased region" description="Basic and acidic residues" evidence="1">
    <location>
        <begin position="246"/>
        <end position="255"/>
    </location>
</feature>
<feature type="compositionally biased region" description="Pro residues" evidence="1">
    <location>
        <begin position="198"/>
        <end position="209"/>
    </location>
</feature>
<organism evidence="2 3">
    <name type="scientific">Ancylobacter crimeensis</name>
    <dbReference type="NCBI Taxonomy" id="2579147"/>
    <lineage>
        <taxon>Bacteria</taxon>
        <taxon>Pseudomonadati</taxon>
        <taxon>Pseudomonadota</taxon>
        <taxon>Alphaproteobacteria</taxon>
        <taxon>Hyphomicrobiales</taxon>
        <taxon>Xanthobacteraceae</taxon>
        <taxon>Ancylobacter</taxon>
    </lineage>
</organism>
<feature type="compositionally biased region" description="Basic and acidic residues" evidence="1">
    <location>
        <begin position="95"/>
        <end position="110"/>
    </location>
</feature>
<name>A0ABT0DF29_9HYPH</name>
<dbReference type="EMBL" id="JALKCH010000010">
    <property type="protein sequence ID" value="MCK0198377.1"/>
    <property type="molecule type" value="Genomic_DNA"/>
</dbReference>
<proteinExistence type="predicted"/>
<reference evidence="2 3" key="1">
    <citation type="submission" date="2022-04" db="EMBL/GenBank/DDBJ databases">
        <authorList>
            <person name="Grouzdev D.S."/>
            <person name="Pantiukh K.S."/>
            <person name="Krutkina M.S."/>
        </authorList>
    </citation>
    <scope>NUCLEOTIDE SEQUENCE [LARGE SCALE GENOMIC DNA]</scope>
    <source>
        <strain evidence="2 3">6x-1</strain>
    </source>
</reference>
<feature type="compositionally biased region" description="Pro residues" evidence="1">
    <location>
        <begin position="421"/>
        <end position="439"/>
    </location>
</feature>
<dbReference type="RefSeq" id="WP_247030265.1">
    <property type="nucleotide sequence ID" value="NZ_JALKCH010000010.1"/>
</dbReference>
<sequence length="636" mass="66284">MADYYPLLARAIAGLPVDSPENRQTVYDRARRALLTQLRSVDPPLPESDIERERSSLDVAIRRIESERAETDDPFAGFAHAEPAAPARPRMFDQLPERPAPRPFSERVRQESANPAAPPSASPSAAPVARPAPAPAAAEEPVAPSSPPVKGGRIPLWTRGAGGTAPKPAADEGGDETRPAVPVPPVAERREASTTSPAPEPVVAPPTPTAAPADAAPSVRAPAAAEVEEPTPASVGRMRLNSLLRRAAESERSEPMPDPIAAAREADGLPDLRADRGGYTADPIFADPADAAPLADERPAEEGGVDGVPAPRTEPTDWDVTDPTEPVVRERRWGRLVTVVVMLAVLGGAVAVGFSEREKLIGLIGDFSTGTTPPAKETASGPAPDASAANSAKSTDRVAQSPGAAEPQPVAQPQAATPASAPAPSPVTSPPATPVPGAPAPAGALNAQRAVMFEENPGGGQQGLQQFVGTVTWKTETFDAGNGNGPDLGIHATVEIPDRQVKVEISLRRNQDSSLPASHIIELHFDLPQDFDLGTVANVPGIRAKPSEGAQGVPLAGLAVRVTPGFFLVGLSALEADRQRNLALLITRNWLDVPLVFSNGRRGILALEKGPTGDSAFREAFGAWGLPVPQQRAPAQ</sequence>
<dbReference type="Proteomes" id="UP001203284">
    <property type="component" value="Unassembled WGS sequence"/>
</dbReference>
<feature type="region of interest" description="Disordered" evidence="1">
    <location>
        <begin position="67"/>
        <end position="322"/>
    </location>
</feature>
<comment type="caution">
    <text evidence="2">The sequence shown here is derived from an EMBL/GenBank/DDBJ whole genome shotgun (WGS) entry which is preliminary data.</text>
</comment>
<evidence type="ECO:0000256" key="1">
    <source>
        <dbReference type="SAM" id="MobiDB-lite"/>
    </source>
</evidence>
<evidence type="ECO:0000313" key="2">
    <source>
        <dbReference type="EMBL" id="MCK0198377.1"/>
    </source>
</evidence>
<protein>
    <recommendedName>
        <fullName evidence="4">Histidine kinase</fullName>
    </recommendedName>
</protein>
<accession>A0ABT0DF29</accession>
<feature type="compositionally biased region" description="Low complexity" evidence="1">
    <location>
        <begin position="122"/>
        <end position="143"/>
    </location>
</feature>